<dbReference type="SUPFAM" id="SSF50129">
    <property type="entry name" value="GroES-like"/>
    <property type="match status" value="1"/>
</dbReference>
<dbReference type="InterPro" id="IPR013149">
    <property type="entry name" value="ADH-like_C"/>
</dbReference>
<keyword evidence="14" id="KW-1185">Reference proteome</keyword>
<dbReference type="PROSITE" id="PS00059">
    <property type="entry name" value="ADH_ZINC"/>
    <property type="match status" value="1"/>
</dbReference>
<evidence type="ECO:0000256" key="2">
    <source>
        <dbReference type="ARBA" id="ARBA00004123"/>
    </source>
</evidence>
<dbReference type="SUPFAM" id="SSF57701">
    <property type="entry name" value="Zn2/Cys6 DNA-binding domain"/>
    <property type="match status" value="1"/>
</dbReference>
<evidence type="ECO:0000256" key="6">
    <source>
        <dbReference type="ARBA" id="ARBA00022833"/>
    </source>
</evidence>
<evidence type="ECO:0000259" key="11">
    <source>
        <dbReference type="PROSITE" id="PS50048"/>
    </source>
</evidence>
<feature type="domain" description="C2H2-type" evidence="12">
    <location>
        <begin position="12"/>
        <end position="39"/>
    </location>
</feature>
<evidence type="ECO:0000256" key="7">
    <source>
        <dbReference type="ARBA" id="ARBA00023002"/>
    </source>
</evidence>
<evidence type="ECO:0000259" key="12">
    <source>
        <dbReference type="PROSITE" id="PS50157"/>
    </source>
</evidence>
<dbReference type="CDD" id="cd08278">
    <property type="entry name" value="benzyl_alcohol_DH"/>
    <property type="match status" value="1"/>
</dbReference>
<dbReference type="GO" id="GO:0000978">
    <property type="term" value="F:RNA polymerase II cis-regulatory region sequence-specific DNA binding"/>
    <property type="evidence" value="ECO:0007669"/>
    <property type="project" value="InterPro"/>
</dbReference>
<dbReference type="GO" id="GO:0000981">
    <property type="term" value="F:DNA-binding transcription factor activity, RNA polymerase II-specific"/>
    <property type="evidence" value="ECO:0007669"/>
    <property type="project" value="InterPro"/>
</dbReference>
<keyword evidence="4" id="KW-0677">Repeat</keyword>
<dbReference type="Gene3D" id="3.30.160.60">
    <property type="entry name" value="Classic Zinc Finger"/>
    <property type="match status" value="1"/>
</dbReference>
<protein>
    <submittedName>
        <fullName evidence="13">C2H2 transcription factor</fullName>
    </submittedName>
</protein>
<dbReference type="InterPro" id="IPR036236">
    <property type="entry name" value="Znf_C2H2_sf"/>
</dbReference>
<dbReference type="GO" id="GO:0000785">
    <property type="term" value="C:chromatin"/>
    <property type="evidence" value="ECO:0007669"/>
    <property type="project" value="TreeGrafter"/>
</dbReference>
<organism evidence="13 14">
    <name type="scientific">Fusarium phyllophilum</name>
    <dbReference type="NCBI Taxonomy" id="47803"/>
    <lineage>
        <taxon>Eukaryota</taxon>
        <taxon>Fungi</taxon>
        <taxon>Dikarya</taxon>
        <taxon>Ascomycota</taxon>
        <taxon>Pezizomycotina</taxon>
        <taxon>Sordariomycetes</taxon>
        <taxon>Hypocreomycetidae</taxon>
        <taxon>Hypocreales</taxon>
        <taxon>Nectriaceae</taxon>
        <taxon>Fusarium</taxon>
        <taxon>Fusarium fujikuroi species complex</taxon>
    </lineage>
</organism>
<dbReference type="Pfam" id="PF08240">
    <property type="entry name" value="ADH_N"/>
    <property type="match status" value="1"/>
</dbReference>
<dbReference type="PANTHER" id="PTHR40626:SF3">
    <property type="entry name" value="TRANSCRIPTION FACTOR WITH C2H2 AND ZN(2)-CYS(6) DNA BINDING DOMAIN (EUROFUNG)-RELATED"/>
    <property type="match status" value="1"/>
</dbReference>
<dbReference type="OrthoDB" id="654211at2759"/>
<keyword evidence="5 9" id="KW-0863">Zinc-finger</keyword>
<dbReference type="FunFam" id="3.40.50.720:FF:000003">
    <property type="entry name" value="S-(hydroxymethyl)glutathione dehydrogenase"/>
    <property type="match status" value="1"/>
</dbReference>
<dbReference type="InterPro" id="IPR013087">
    <property type="entry name" value="Znf_C2H2_type"/>
</dbReference>
<evidence type="ECO:0000256" key="3">
    <source>
        <dbReference type="ARBA" id="ARBA00022723"/>
    </source>
</evidence>
<dbReference type="InterPro" id="IPR036291">
    <property type="entry name" value="NAD(P)-bd_dom_sf"/>
</dbReference>
<dbReference type="SUPFAM" id="SSF51735">
    <property type="entry name" value="NAD(P)-binding Rossmann-fold domains"/>
    <property type="match status" value="1"/>
</dbReference>
<reference evidence="13 14" key="1">
    <citation type="submission" date="2020-05" db="EMBL/GenBank/DDBJ databases">
        <title>Identification and distribution of gene clusters putatively required for synthesis of sphingolipid metabolism inhibitors in phylogenetically diverse species of the filamentous fungus Fusarium.</title>
        <authorList>
            <person name="Kim H.-S."/>
            <person name="Busman M."/>
            <person name="Brown D.W."/>
            <person name="Divon H."/>
            <person name="Uhlig S."/>
            <person name="Proctor R.H."/>
        </authorList>
    </citation>
    <scope>NUCLEOTIDE SEQUENCE [LARGE SCALE GENOMIC DNA]</scope>
    <source>
        <strain evidence="13 14">NRRL 13617</strain>
    </source>
</reference>
<accession>A0A8H5JWS3</accession>
<feature type="domain" description="Zn(2)-C6 fungal-type" evidence="11">
    <location>
        <begin position="81"/>
        <end position="110"/>
    </location>
</feature>
<dbReference type="InterPro" id="IPR013154">
    <property type="entry name" value="ADH-like_N"/>
</dbReference>
<dbReference type="PANTHER" id="PTHR40626">
    <property type="entry name" value="MIP31509P"/>
    <property type="match status" value="1"/>
</dbReference>
<keyword evidence="8" id="KW-0539">Nucleus</keyword>
<evidence type="ECO:0000313" key="14">
    <source>
        <dbReference type="Proteomes" id="UP000582016"/>
    </source>
</evidence>
<dbReference type="Gene3D" id="4.10.240.10">
    <property type="entry name" value="Zn(2)-C6 fungal-type DNA-binding domain"/>
    <property type="match status" value="1"/>
</dbReference>
<dbReference type="SMART" id="SM00066">
    <property type="entry name" value="GAL4"/>
    <property type="match status" value="1"/>
</dbReference>
<evidence type="ECO:0000313" key="13">
    <source>
        <dbReference type="EMBL" id="KAF5560791.1"/>
    </source>
</evidence>
<dbReference type="GO" id="GO:0016491">
    <property type="term" value="F:oxidoreductase activity"/>
    <property type="evidence" value="ECO:0007669"/>
    <property type="project" value="UniProtKB-KW"/>
</dbReference>
<dbReference type="Pfam" id="PF00107">
    <property type="entry name" value="ADH_zinc_N"/>
    <property type="match status" value="1"/>
</dbReference>
<keyword evidence="7" id="KW-0560">Oxidoreductase</keyword>
<evidence type="ECO:0000256" key="4">
    <source>
        <dbReference type="ARBA" id="ARBA00022737"/>
    </source>
</evidence>
<evidence type="ECO:0000256" key="9">
    <source>
        <dbReference type="PROSITE-ProRule" id="PRU00042"/>
    </source>
</evidence>
<dbReference type="AlphaFoldDB" id="A0A8H5JWS3"/>
<dbReference type="GO" id="GO:0005634">
    <property type="term" value="C:nucleus"/>
    <property type="evidence" value="ECO:0007669"/>
    <property type="project" value="UniProtKB-SubCell"/>
</dbReference>
<keyword evidence="3 10" id="KW-0479">Metal-binding</keyword>
<dbReference type="CDD" id="cd00067">
    <property type="entry name" value="GAL4"/>
    <property type="match status" value="1"/>
</dbReference>
<dbReference type="InterPro" id="IPR002328">
    <property type="entry name" value="ADH_Zn_CS"/>
</dbReference>
<dbReference type="PROSITE" id="PS50048">
    <property type="entry name" value="ZN2_CY6_FUNGAL_2"/>
    <property type="match status" value="1"/>
</dbReference>
<dbReference type="InterPro" id="IPR007219">
    <property type="entry name" value="XnlR_reg_dom"/>
</dbReference>
<dbReference type="InterPro" id="IPR051059">
    <property type="entry name" value="VerF-like"/>
</dbReference>
<evidence type="ECO:0000256" key="10">
    <source>
        <dbReference type="RuleBase" id="RU361277"/>
    </source>
</evidence>
<dbReference type="InterPro" id="IPR020843">
    <property type="entry name" value="ER"/>
</dbReference>
<dbReference type="InterPro" id="IPR001138">
    <property type="entry name" value="Zn2Cys6_DnaBD"/>
</dbReference>
<proteinExistence type="inferred from homology"/>
<dbReference type="PROSITE" id="PS00028">
    <property type="entry name" value="ZINC_FINGER_C2H2_1"/>
    <property type="match status" value="1"/>
</dbReference>
<comment type="caution">
    <text evidence="13">The sequence shown here is derived from an EMBL/GenBank/DDBJ whole genome shotgun (WGS) entry which is preliminary data.</text>
</comment>
<dbReference type="SMART" id="SM00355">
    <property type="entry name" value="ZnF_C2H2"/>
    <property type="match status" value="2"/>
</dbReference>
<dbReference type="EMBL" id="JAAOAQ010000226">
    <property type="protein sequence ID" value="KAF5560791.1"/>
    <property type="molecule type" value="Genomic_DNA"/>
</dbReference>
<name>A0A8H5JWS3_9HYPO</name>
<gene>
    <name evidence="13" type="ORF">FPHYL_6503</name>
</gene>
<dbReference type="SUPFAM" id="SSF57667">
    <property type="entry name" value="beta-beta-alpha zinc fingers"/>
    <property type="match status" value="1"/>
</dbReference>
<dbReference type="Proteomes" id="UP000582016">
    <property type="component" value="Unassembled WGS sequence"/>
</dbReference>
<keyword evidence="6 10" id="KW-0862">Zinc</keyword>
<comment type="cofactor">
    <cofactor evidence="1 10">
        <name>Zn(2+)</name>
        <dbReference type="ChEBI" id="CHEBI:29105"/>
    </cofactor>
</comment>
<sequence length="1061" mass="117124">MSDNTTSSETGFTCPRCSKTYKRREHLQRHAASHSSLRPHRCSFCGQSYQRADVLKRHALACETKARAGETSVTPSSSRRACDLCVQQKKACSTGQPCEHCRRKSVQCIYSFSSGAATESNLSMGQDSTGQDDKQYGDETNLSTVVFGDDTLFDYLGNYTSVSDMLQGSDNNQDWLDFVNLAAGHFQIIPTSPQTHLDNYTFHFLDNFTRKSGLVDSFDCGTFEQRVQVEASYQPGKGQGCPATGIDELVRLNGSSMGLPSPQPLDLHDPLIIQTHQILLDIKEVVTVKPRNSVVELEWSTILEQTCIQFFAPHNLRKYLALFWHIWHPNVNFVHRPTFDPVTSKSILVACMALIGASVSPSKTDNEQAKVWFNCVEEIVFTDDDFCNDPLNNKETLLVSPIQNISKIQALQAAYMVCLYQGWEGTEANKRRIRRYRFSTVISMARDFGIMSARHPDYSTCLHDRFDWRDFAAREQLIRIFLWIYLLDHAFVIFNNLPPRMVIKEMSMHMAFPEAAFQASTSTECARELQNLHLRSTLMRNVTFREVVERFCGKPFSNDMRRLFADLGPLNLFAVVSAFHALIFQHQNSFGGHDQLQAVRNALDNWKSSWETYSDKFSFSPPHVMVDRHNVATENLWRRVGFMRHSPEYWLLGKLLVDRLSTSGDSLGSPESTVPDATGSAHEPILTRYDQTTLIAPALDGSFELKEVFLDSLQPDEALIEIHASGVCHTDLSCASGKLPCAPNAVLGHEGGGVVLEIGANVTSVSPGDKVLLSFSSCGSCPGCKSDHPAYCYSFNDYNFGGKRPDGSAAMSVMKDGKKQPCYSTFFGQSSFAARTIVHRSSIVKVPQQTPLNLFAPLGCGIQTGVGAVFNTLDVKPGSSIAIFGVGSVGLAAVMAAKARKASKIIAIDLQPERLELAKELGATAGVLGPDQVYIIKAIKNICPPLGVDFAVDCTGVPSIIETMVTSLGMRGRAATVGAPGGNAHAKIDIMSHLTYGKEYVGCSEGDSNPGVLIPELIEMHDKGLLPLEKLIAYYDIKDYEKAMADMKSGKVIKPVLKWTG</sequence>
<dbReference type="Pfam" id="PF00172">
    <property type="entry name" value="Zn_clus"/>
    <property type="match status" value="1"/>
</dbReference>
<dbReference type="PROSITE" id="PS50157">
    <property type="entry name" value="ZINC_FINGER_C2H2_2"/>
    <property type="match status" value="1"/>
</dbReference>
<dbReference type="InterPro" id="IPR011032">
    <property type="entry name" value="GroES-like_sf"/>
</dbReference>
<dbReference type="Pfam" id="PF04082">
    <property type="entry name" value="Fungal_trans"/>
    <property type="match status" value="1"/>
</dbReference>
<dbReference type="Gene3D" id="3.40.50.720">
    <property type="entry name" value="NAD(P)-binding Rossmann-like Domain"/>
    <property type="match status" value="1"/>
</dbReference>
<dbReference type="InterPro" id="IPR036864">
    <property type="entry name" value="Zn2-C6_fun-type_DNA-bd_sf"/>
</dbReference>
<dbReference type="SMART" id="SM00829">
    <property type="entry name" value="PKS_ER"/>
    <property type="match status" value="1"/>
</dbReference>
<dbReference type="GO" id="GO:0008270">
    <property type="term" value="F:zinc ion binding"/>
    <property type="evidence" value="ECO:0007669"/>
    <property type="project" value="UniProtKB-KW"/>
</dbReference>
<comment type="similarity">
    <text evidence="10">Belongs to the zinc-containing alcohol dehydrogenase family.</text>
</comment>
<evidence type="ECO:0000256" key="8">
    <source>
        <dbReference type="ARBA" id="ARBA00023242"/>
    </source>
</evidence>
<dbReference type="Gene3D" id="3.90.180.10">
    <property type="entry name" value="Medium-chain alcohol dehydrogenases, catalytic domain"/>
    <property type="match status" value="1"/>
</dbReference>
<comment type="subcellular location">
    <subcellularLocation>
        <location evidence="2">Nucleus</location>
    </subcellularLocation>
</comment>
<evidence type="ECO:0000256" key="1">
    <source>
        <dbReference type="ARBA" id="ARBA00001947"/>
    </source>
</evidence>
<dbReference type="CDD" id="cd12148">
    <property type="entry name" value="fungal_TF_MHR"/>
    <property type="match status" value="1"/>
</dbReference>
<evidence type="ECO:0000256" key="5">
    <source>
        <dbReference type="ARBA" id="ARBA00022771"/>
    </source>
</evidence>
<dbReference type="GO" id="GO:0006351">
    <property type="term" value="P:DNA-templated transcription"/>
    <property type="evidence" value="ECO:0007669"/>
    <property type="project" value="InterPro"/>
</dbReference>